<comment type="caution">
    <text evidence="2">The sequence shown here is derived from an EMBL/GenBank/DDBJ whole genome shotgun (WGS) entry which is preliminary data.</text>
</comment>
<feature type="chain" id="PRO_5041665911" evidence="1">
    <location>
        <begin position="28"/>
        <end position="227"/>
    </location>
</feature>
<sequence length="227" mass="25887">MISTTTWTCCLLLVLSLLSLQVLTVTGQHQCCLPPQYSHHVRTQTATSSNALKANFTTLTVHHTYVDSLQHRIREDYLQVYFNEYPQPSYSILSFLSSDLSMKYIYRWNSTLCSCRKERNTGGTPFKKTCAQGSTVKTSNIGLYPIMLFTDQVYNSQQFVNTRFVTSRVNGHPGNCWIVEADEISDNANRKEYMNAVFSEQRAVVSENDFVLDSKCPSIDKCSWEQA</sequence>
<accession>A0AA88KNJ0</accession>
<feature type="signal peptide" evidence="1">
    <location>
        <begin position="1"/>
        <end position="27"/>
    </location>
</feature>
<evidence type="ECO:0000313" key="3">
    <source>
        <dbReference type="Proteomes" id="UP000816034"/>
    </source>
</evidence>
<keyword evidence="3" id="KW-1185">Reference proteome</keyword>
<keyword evidence="1" id="KW-0732">Signal</keyword>
<evidence type="ECO:0000256" key="1">
    <source>
        <dbReference type="SAM" id="SignalP"/>
    </source>
</evidence>
<organism evidence="2 3">
    <name type="scientific">Naegleria lovaniensis</name>
    <name type="common">Amoeba</name>
    <dbReference type="NCBI Taxonomy" id="51637"/>
    <lineage>
        <taxon>Eukaryota</taxon>
        <taxon>Discoba</taxon>
        <taxon>Heterolobosea</taxon>
        <taxon>Tetramitia</taxon>
        <taxon>Eutetramitia</taxon>
        <taxon>Vahlkampfiidae</taxon>
        <taxon>Naegleria</taxon>
    </lineage>
</organism>
<evidence type="ECO:0000313" key="2">
    <source>
        <dbReference type="EMBL" id="KAG2388583.1"/>
    </source>
</evidence>
<gene>
    <name evidence="2" type="ORF">C9374_000022</name>
</gene>
<dbReference type="GeneID" id="68092484"/>
<dbReference type="Proteomes" id="UP000816034">
    <property type="component" value="Unassembled WGS sequence"/>
</dbReference>
<dbReference type="AlphaFoldDB" id="A0AA88KNJ0"/>
<dbReference type="RefSeq" id="XP_044552575.1">
    <property type="nucleotide sequence ID" value="XM_044691591.1"/>
</dbReference>
<dbReference type="EMBL" id="PYSW02000009">
    <property type="protein sequence ID" value="KAG2388583.1"/>
    <property type="molecule type" value="Genomic_DNA"/>
</dbReference>
<protein>
    <submittedName>
        <fullName evidence="2">Uncharacterized protein</fullName>
    </submittedName>
</protein>
<proteinExistence type="predicted"/>
<reference evidence="2 3" key="1">
    <citation type="journal article" date="2018" name="BMC Genomics">
        <title>The genome of Naegleria lovaniensis, the basis for a comparative approach to unravel pathogenicity factors of the human pathogenic amoeba N. fowleri.</title>
        <authorList>
            <person name="Liechti N."/>
            <person name="Schurch N."/>
            <person name="Bruggmann R."/>
            <person name="Wittwer M."/>
        </authorList>
    </citation>
    <scope>NUCLEOTIDE SEQUENCE [LARGE SCALE GENOMIC DNA]</scope>
    <source>
        <strain evidence="2 3">ATCC 30569</strain>
    </source>
</reference>
<name>A0AA88KNJ0_NAELO</name>